<dbReference type="SUPFAM" id="SSF46955">
    <property type="entry name" value="Putative DNA-binding domain"/>
    <property type="match status" value="1"/>
</dbReference>
<reference evidence="2" key="1">
    <citation type="submission" date="2022-04" db="EMBL/GenBank/DDBJ databases">
        <title>Whole genome sequence of Sphaerotilus sp. FB-5.</title>
        <authorList>
            <person name="Takeda M."/>
            <person name="Narihara S."/>
            <person name="Akimoto M."/>
            <person name="Akimoto R."/>
            <person name="Nishiyashiki S."/>
            <person name="Murakami T."/>
        </authorList>
    </citation>
    <scope>NUCLEOTIDE SEQUENCE</scope>
    <source>
        <strain evidence="2">FB-5</strain>
    </source>
</reference>
<dbReference type="Pfam" id="PF12728">
    <property type="entry name" value="HTH_17"/>
    <property type="match status" value="1"/>
</dbReference>
<feature type="domain" description="Helix-turn-helix" evidence="1">
    <location>
        <begin position="24"/>
        <end position="78"/>
    </location>
</feature>
<gene>
    <name evidence="2" type="ORF">CATMQ487_41680</name>
</gene>
<evidence type="ECO:0000313" key="2">
    <source>
        <dbReference type="EMBL" id="BDI07198.1"/>
    </source>
</evidence>
<sequence>MRAHAPTSQFRDANLDRLLGDEYLLNVDQAALYLSVSSSTLNHWRSDGKGPRFVKLCGSTKGAIRYRLADLRSYVEQNTFSSVAEAGLFNAMSRVSHYWYDWQVVHPFVAKGPHFLVDSALADRDAYVAVLTDPCARVRWIRPWVALRHPWLKPQRRLELLGLFLASSYGQGAEVAIDLEYKRNLAAVPEQYWCGHPDLTLARVDETKGEGQYSFE</sequence>
<dbReference type="Proteomes" id="UP001057498">
    <property type="component" value="Chromosome"/>
</dbReference>
<evidence type="ECO:0000313" key="3">
    <source>
        <dbReference type="Proteomes" id="UP001057498"/>
    </source>
</evidence>
<keyword evidence="3" id="KW-1185">Reference proteome</keyword>
<dbReference type="RefSeq" id="WP_251970411.1">
    <property type="nucleotide sequence ID" value="NZ_AP025730.1"/>
</dbReference>
<evidence type="ECO:0000259" key="1">
    <source>
        <dbReference type="Pfam" id="PF12728"/>
    </source>
</evidence>
<organism evidence="2 3">
    <name type="scientific">Sphaerotilus microaerophilus</name>
    <dbReference type="NCBI Taxonomy" id="2914710"/>
    <lineage>
        <taxon>Bacteria</taxon>
        <taxon>Pseudomonadati</taxon>
        <taxon>Pseudomonadota</taxon>
        <taxon>Betaproteobacteria</taxon>
        <taxon>Burkholderiales</taxon>
        <taxon>Sphaerotilaceae</taxon>
        <taxon>Sphaerotilus</taxon>
    </lineage>
</organism>
<dbReference type="InterPro" id="IPR041657">
    <property type="entry name" value="HTH_17"/>
</dbReference>
<proteinExistence type="predicted"/>
<dbReference type="EMBL" id="AP025730">
    <property type="protein sequence ID" value="BDI07198.1"/>
    <property type="molecule type" value="Genomic_DNA"/>
</dbReference>
<dbReference type="InterPro" id="IPR009061">
    <property type="entry name" value="DNA-bd_dom_put_sf"/>
</dbReference>
<protein>
    <recommendedName>
        <fullName evidence="1">Helix-turn-helix domain-containing protein</fullName>
    </recommendedName>
</protein>
<accession>A0ABN6PSW4</accession>
<name>A0ABN6PSW4_9BURK</name>